<dbReference type="GO" id="GO:0003677">
    <property type="term" value="F:DNA binding"/>
    <property type="evidence" value="ECO:0007669"/>
    <property type="project" value="UniProtKB-KW"/>
</dbReference>
<evidence type="ECO:0000256" key="3">
    <source>
        <dbReference type="ARBA" id="ARBA00023163"/>
    </source>
</evidence>
<dbReference type="Proteomes" id="UP000307874">
    <property type="component" value="Unassembled WGS sequence"/>
</dbReference>
<dbReference type="Gene3D" id="1.10.10.10">
    <property type="entry name" value="Winged helix-like DNA-binding domain superfamily/Winged helix DNA-binding domain"/>
    <property type="match status" value="1"/>
</dbReference>
<dbReference type="SMART" id="SM00346">
    <property type="entry name" value="HTH_ICLR"/>
    <property type="match status" value="1"/>
</dbReference>
<dbReference type="InterPro" id="IPR005471">
    <property type="entry name" value="Tscrpt_reg_IclR_N"/>
</dbReference>
<gene>
    <name evidence="6" type="ORF">FF124_03570</name>
</gene>
<organism evidence="6 7">
    <name type="scientific">Martelella lutilitoris</name>
    <dbReference type="NCBI Taxonomy" id="2583532"/>
    <lineage>
        <taxon>Bacteria</taxon>
        <taxon>Pseudomonadati</taxon>
        <taxon>Pseudomonadota</taxon>
        <taxon>Alphaproteobacteria</taxon>
        <taxon>Hyphomicrobiales</taxon>
        <taxon>Aurantimonadaceae</taxon>
        <taxon>Martelella</taxon>
    </lineage>
</organism>
<dbReference type="FunFam" id="1.10.10.10:FF:000056">
    <property type="entry name" value="IclR family transcriptional regulator"/>
    <property type="match status" value="1"/>
</dbReference>
<dbReference type="EMBL" id="VCLB01000002">
    <property type="protein sequence ID" value="TNB49085.1"/>
    <property type="molecule type" value="Genomic_DNA"/>
</dbReference>
<dbReference type="Pfam" id="PF01614">
    <property type="entry name" value="IclR_C"/>
    <property type="match status" value="1"/>
</dbReference>
<evidence type="ECO:0000313" key="7">
    <source>
        <dbReference type="Proteomes" id="UP000307874"/>
    </source>
</evidence>
<keyword evidence="7" id="KW-1185">Reference proteome</keyword>
<keyword evidence="1" id="KW-0805">Transcription regulation</keyword>
<dbReference type="GO" id="GO:0045892">
    <property type="term" value="P:negative regulation of DNA-templated transcription"/>
    <property type="evidence" value="ECO:0007669"/>
    <property type="project" value="TreeGrafter"/>
</dbReference>
<dbReference type="SUPFAM" id="SSF55781">
    <property type="entry name" value="GAF domain-like"/>
    <property type="match status" value="1"/>
</dbReference>
<comment type="caution">
    <text evidence="6">The sequence shown here is derived from an EMBL/GenBank/DDBJ whole genome shotgun (WGS) entry which is preliminary data.</text>
</comment>
<name>A0A5C4JUK3_9HYPH</name>
<dbReference type="PROSITE" id="PS51078">
    <property type="entry name" value="ICLR_ED"/>
    <property type="match status" value="1"/>
</dbReference>
<evidence type="ECO:0000256" key="2">
    <source>
        <dbReference type="ARBA" id="ARBA00023125"/>
    </source>
</evidence>
<reference evidence="6 7" key="1">
    <citation type="submission" date="2019-06" db="EMBL/GenBank/DDBJ databases">
        <title>Martelella lutilitoris sp. nov., isolated from a tidal mudflat.</title>
        <authorList>
            <person name="Kim Y.-J."/>
        </authorList>
    </citation>
    <scope>NUCLEOTIDE SEQUENCE [LARGE SCALE GENOMIC DNA]</scope>
    <source>
        <strain evidence="6 7">GH2-6</strain>
    </source>
</reference>
<sequence>MSEGKDYTIAAVDRAMVVLEALAARPNQGLTELAKSLGMTKSLVFRILFTLEERGFVSRDAERSEYALGHRIGVLGECLGKDGGLLFAARPVMDWLRDVTSENVNLVIRDGTQSYVLATRPGRHSMRLFAQAGRFGPLHAGGSSQLLLAYAEPWVIEEVLSKPLETFTPYTITDPDKLRQTLERIRASGYNIVTNDLDEGAFSVAAPIKGADGSVTASISVAGAVMRLDEERRAANLEAALEAGRRISQKLAVGGVLKAG</sequence>
<keyword evidence="3" id="KW-0804">Transcription</keyword>
<evidence type="ECO:0000313" key="6">
    <source>
        <dbReference type="EMBL" id="TNB49085.1"/>
    </source>
</evidence>
<feature type="domain" description="IclR-ED" evidence="5">
    <location>
        <begin position="71"/>
        <end position="253"/>
    </location>
</feature>
<keyword evidence="2" id="KW-0238">DNA-binding</keyword>
<accession>A0A5C4JUK3</accession>
<dbReference type="InterPro" id="IPR029016">
    <property type="entry name" value="GAF-like_dom_sf"/>
</dbReference>
<dbReference type="PANTHER" id="PTHR30136">
    <property type="entry name" value="HELIX-TURN-HELIX TRANSCRIPTIONAL REGULATOR, ICLR FAMILY"/>
    <property type="match status" value="1"/>
</dbReference>
<dbReference type="InterPro" id="IPR014757">
    <property type="entry name" value="Tscrpt_reg_IclR_C"/>
</dbReference>
<dbReference type="OrthoDB" id="9807558at2"/>
<protein>
    <submittedName>
        <fullName evidence="6">IclR family transcriptional regulator</fullName>
    </submittedName>
</protein>
<dbReference type="RefSeq" id="WP_138747120.1">
    <property type="nucleotide sequence ID" value="NZ_VCLB01000002.1"/>
</dbReference>
<evidence type="ECO:0000259" key="5">
    <source>
        <dbReference type="PROSITE" id="PS51078"/>
    </source>
</evidence>
<dbReference type="GO" id="GO:0003700">
    <property type="term" value="F:DNA-binding transcription factor activity"/>
    <property type="evidence" value="ECO:0007669"/>
    <property type="project" value="TreeGrafter"/>
</dbReference>
<dbReference type="InterPro" id="IPR036390">
    <property type="entry name" value="WH_DNA-bd_sf"/>
</dbReference>
<proteinExistence type="predicted"/>
<dbReference type="InterPro" id="IPR036388">
    <property type="entry name" value="WH-like_DNA-bd_sf"/>
</dbReference>
<dbReference type="AlphaFoldDB" id="A0A5C4JUK3"/>
<evidence type="ECO:0000256" key="1">
    <source>
        <dbReference type="ARBA" id="ARBA00023015"/>
    </source>
</evidence>
<feature type="domain" description="HTH iclR-type" evidence="4">
    <location>
        <begin position="9"/>
        <end position="70"/>
    </location>
</feature>
<dbReference type="PROSITE" id="PS51077">
    <property type="entry name" value="HTH_ICLR"/>
    <property type="match status" value="1"/>
</dbReference>
<evidence type="ECO:0000259" key="4">
    <source>
        <dbReference type="PROSITE" id="PS51077"/>
    </source>
</evidence>
<dbReference type="PANTHER" id="PTHR30136:SF24">
    <property type="entry name" value="HTH-TYPE TRANSCRIPTIONAL REPRESSOR ALLR"/>
    <property type="match status" value="1"/>
</dbReference>
<dbReference type="SUPFAM" id="SSF46785">
    <property type="entry name" value="Winged helix' DNA-binding domain"/>
    <property type="match status" value="1"/>
</dbReference>
<dbReference type="Gene3D" id="3.30.450.40">
    <property type="match status" value="1"/>
</dbReference>
<dbReference type="Pfam" id="PF09339">
    <property type="entry name" value="HTH_IclR"/>
    <property type="match status" value="1"/>
</dbReference>
<dbReference type="InterPro" id="IPR050707">
    <property type="entry name" value="HTH_MetabolicPath_Reg"/>
</dbReference>